<sequence length="68" mass="7462">MQLDSLEKNVRMRNRLLAATLASSATATASAGAAAAETKRRRPAFVAQKRSDCQPRHTRNGLARRIIQ</sequence>
<dbReference type="AlphaFoldDB" id="B4R4W8"/>
<proteinExistence type="predicted"/>
<gene>
    <name evidence="2" type="primary">Dsim\GD15830</name>
    <name evidence="2" type="ORF">Dsim_GD15830</name>
</gene>
<accession>B4R4W8</accession>
<dbReference type="EMBL" id="CM000366">
    <property type="protein sequence ID" value="EDX17925.1"/>
    <property type="molecule type" value="Genomic_DNA"/>
</dbReference>
<protein>
    <submittedName>
        <fullName evidence="2">GD15830</fullName>
    </submittedName>
</protein>
<reference evidence="2 3" key="1">
    <citation type="journal article" date="2007" name="Nature">
        <title>Evolution of genes and genomes on the Drosophila phylogeny.</title>
        <authorList>
            <consortium name="Drosophila 12 Genomes Consortium"/>
            <person name="Clark A.G."/>
            <person name="Eisen M.B."/>
            <person name="Smith D.R."/>
            <person name="Bergman C.M."/>
            <person name="Oliver B."/>
            <person name="Markow T.A."/>
            <person name="Kaufman T.C."/>
            <person name="Kellis M."/>
            <person name="Gelbart W."/>
            <person name="Iyer V.N."/>
            <person name="Pollard D.A."/>
            <person name="Sackton T.B."/>
            <person name="Larracuente A.M."/>
            <person name="Singh N.D."/>
            <person name="Abad J.P."/>
            <person name="Abt D.N."/>
            <person name="Adryan B."/>
            <person name="Aguade M."/>
            <person name="Akashi H."/>
            <person name="Anderson W.W."/>
            <person name="Aquadro C.F."/>
            <person name="Ardell D.H."/>
            <person name="Arguello R."/>
            <person name="Artieri C.G."/>
            <person name="Barbash D.A."/>
            <person name="Barker D."/>
            <person name="Barsanti P."/>
            <person name="Batterham P."/>
            <person name="Batzoglou S."/>
            <person name="Begun D."/>
            <person name="Bhutkar A."/>
            <person name="Blanco E."/>
            <person name="Bosak S.A."/>
            <person name="Bradley R.K."/>
            <person name="Brand A.D."/>
            <person name="Brent M.R."/>
            <person name="Brooks A.N."/>
            <person name="Brown R.H."/>
            <person name="Butlin R.K."/>
            <person name="Caggese C."/>
            <person name="Calvi B.R."/>
            <person name="Bernardo de Carvalho A."/>
            <person name="Caspi A."/>
            <person name="Castrezana S."/>
            <person name="Celniker S.E."/>
            <person name="Chang J.L."/>
            <person name="Chapple C."/>
            <person name="Chatterji S."/>
            <person name="Chinwalla A."/>
            <person name="Civetta A."/>
            <person name="Clifton S.W."/>
            <person name="Comeron J.M."/>
            <person name="Costello J.C."/>
            <person name="Coyne J.A."/>
            <person name="Daub J."/>
            <person name="David R.G."/>
            <person name="Delcher A.L."/>
            <person name="Delehaunty K."/>
            <person name="Do C.B."/>
            <person name="Ebling H."/>
            <person name="Edwards K."/>
            <person name="Eickbush T."/>
            <person name="Evans J.D."/>
            <person name="Filipski A."/>
            <person name="Findeiss S."/>
            <person name="Freyhult E."/>
            <person name="Fulton L."/>
            <person name="Fulton R."/>
            <person name="Garcia A.C."/>
            <person name="Gardiner A."/>
            <person name="Garfield D.A."/>
            <person name="Garvin B.E."/>
            <person name="Gibson G."/>
            <person name="Gilbert D."/>
            <person name="Gnerre S."/>
            <person name="Godfrey J."/>
            <person name="Good R."/>
            <person name="Gotea V."/>
            <person name="Gravely B."/>
            <person name="Greenberg A.J."/>
            <person name="Griffiths-Jones S."/>
            <person name="Gross S."/>
            <person name="Guigo R."/>
            <person name="Gustafson E.A."/>
            <person name="Haerty W."/>
            <person name="Hahn M.W."/>
            <person name="Halligan D.L."/>
            <person name="Halpern A.L."/>
            <person name="Halter G.M."/>
            <person name="Han M.V."/>
            <person name="Heger A."/>
            <person name="Hillier L."/>
            <person name="Hinrichs A.S."/>
            <person name="Holmes I."/>
            <person name="Hoskins R.A."/>
            <person name="Hubisz M.J."/>
            <person name="Hultmark D."/>
            <person name="Huntley M.A."/>
            <person name="Jaffe D.B."/>
            <person name="Jagadeeshan S."/>
            <person name="Jeck W.R."/>
            <person name="Johnson J."/>
            <person name="Jones C.D."/>
            <person name="Jordan W.C."/>
            <person name="Karpen G.H."/>
            <person name="Kataoka E."/>
            <person name="Keightley P.D."/>
            <person name="Kheradpour P."/>
            <person name="Kirkness E.F."/>
            <person name="Koerich L.B."/>
            <person name="Kristiansen K."/>
            <person name="Kudrna D."/>
            <person name="Kulathinal R.J."/>
            <person name="Kumar S."/>
            <person name="Kwok R."/>
            <person name="Lander E."/>
            <person name="Langley C.H."/>
            <person name="Lapoint R."/>
            <person name="Lazzaro B.P."/>
            <person name="Lee S.J."/>
            <person name="Levesque L."/>
            <person name="Li R."/>
            <person name="Lin C.F."/>
            <person name="Lin M.F."/>
            <person name="Lindblad-Toh K."/>
            <person name="Llopart A."/>
            <person name="Long M."/>
            <person name="Low L."/>
            <person name="Lozovsky E."/>
            <person name="Lu J."/>
            <person name="Luo M."/>
            <person name="Machado C.A."/>
            <person name="Makalowski W."/>
            <person name="Marzo M."/>
            <person name="Matsuda M."/>
            <person name="Matzkin L."/>
            <person name="McAllister B."/>
            <person name="McBride C.S."/>
            <person name="McKernan B."/>
            <person name="McKernan K."/>
            <person name="Mendez-Lago M."/>
            <person name="Minx P."/>
            <person name="Mollenhauer M.U."/>
            <person name="Montooth K."/>
            <person name="Mount S.M."/>
            <person name="Mu X."/>
            <person name="Myers E."/>
            <person name="Negre B."/>
            <person name="Newfeld S."/>
            <person name="Nielsen R."/>
            <person name="Noor M.A."/>
            <person name="O'Grady P."/>
            <person name="Pachter L."/>
            <person name="Papaceit M."/>
            <person name="Parisi M.J."/>
            <person name="Parisi M."/>
            <person name="Parts L."/>
            <person name="Pedersen J.S."/>
            <person name="Pesole G."/>
            <person name="Phillippy A.M."/>
            <person name="Ponting C.P."/>
            <person name="Pop M."/>
            <person name="Porcelli D."/>
            <person name="Powell J.R."/>
            <person name="Prohaska S."/>
            <person name="Pruitt K."/>
            <person name="Puig M."/>
            <person name="Quesneville H."/>
            <person name="Ram K.R."/>
            <person name="Rand D."/>
            <person name="Rasmussen M.D."/>
            <person name="Reed L.K."/>
            <person name="Reenan R."/>
            <person name="Reily A."/>
            <person name="Remington K.A."/>
            <person name="Rieger T.T."/>
            <person name="Ritchie M.G."/>
            <person name="Robin C."/>
            <person name="Rogers Y.H."/>
            <person name="Rohde C."/>
            <person name="Rozas J."/>
            <person name="Rubenfield M.J."/>
            <person name="Ruiz A."/>
            <person name="Russo S."/>
            <person name="Salzberg S.L."/>
            <person name="Sanchez-Gracia A."/>
            <person name="Saranga D.J."/>
            <person name="Sato H."/>
            <person name="Schaeffer S.W."/>
            <person name="Schatz M.C."/>
            <person name="Schlenke T."/>
            <person name="Schwartz R."/>
            <person name="Segarra C."/>
            <person name="Singh R.S."/>
            <person name="Sirot L."/>
            <person name="Sirota M."/>
            <person name="Sisneros N.B."/>
            <person name="Smith C.D."/>
            <person name="Smith T.F."/>
            <person name="Spieth J."/>
            <person name="Stage D.E."/>
            <person name="Stark A."/>
            <person name="Stephan W."/>
            <person name="Strausberg R.L."/>
            <person name="Strempel S."/>
            <person name="Sturgill D."/>
            <person name="Sutton G."/>
            <person name="Sutton G.G."/>
            <person name="Tao W."/>
            <person name="Teichmann S."/>
            <person name="Tobari Y.N."/>
            <person name="Tomimura Y."/>
            <person name="Tsolas J.M."/>
            <person name="Valente V.L."/>
            <person name="Venter E."/>
            <person name="Venter J.C."/>
            <person name="Vicario S."/>
            <person name="Vieira F.G."/>
            <person name="Vilella A.J."/>
            <person name="Villasante A."/>
            <person name="Walenz B."/>
            <person name="Wang J."/>
            <person name="Wasserman M."/>
            <person name="Watts T."/>
            <person name="Wilson D."/>
            <person name="Wilson R.K."/>
            <person name="Wing R.A."/>
            <person name="Wolfner M.F."/>
            <person name="Wong A."/>
            <person name="Wong G.K."/>
            <person name="Wu C.I."/>
            <person name="Wu G."/>
            <person name="Yamamoto D."/>
            <person name="Yang H.P."/>
            <person name="Yang S.P."/>
            <person name="Yorke J.A."/>
            <person name="Yoshida K."/>
            <person name="Zdobnov E."/>
            <person name="Zhang P."/>
            <person name="Zhang Y."/>
            <person name="Zimin A.V."/>
            <person name="Baldwin J."/>
            <person name="Abdouelleil A."/>
            <person name="Abdulkadir J."/>
            <person name="Abebe A."/>
            <person name="Abera B."/>
            <person name="Abreu J."/>
            <person name="Acer S.C."/>
            <person name="Aftuck L."/>
            <person name="Alexander A."/>
            <person name="An P."/>
            <person name="Anderson E."/>
            <person name="Anderson S."/>
            <person name="Arachi H."/>
            <person name="Azer M."/>
            <person name="Bachantsang P."/>
            <person name="Barry A."/>
            <person name="Bayul T."/>
            <person name="Berlin A."/>
            <person name="Bessette D."/>
            <person name="Bloom T."/>
            <person name="Blye J."/>
            <person name="Boguslavskiy L."/>
            <person name="Bonnet C."/>
            <person name="Boukhgalter B."/>
            <person name="Bourzgui I."/>
            <person name="Brown A."/>
            <person name="Cahill P."/>
            <person name="Channer S."/>
            <person name="Cheshatsang Y."/>
            <person name="Chuda L."/>
            <person name="Citroen M."/>
            <person name="Collymore A."/>
            <person name="Cooke P."/>
            <person name="Costello M."/>
            <person name="D'Aco K."/>
            <person name="Daza R."/>
            <person name="De Haan G."/>
            <person name="DeGray S."/>
            <person name="DeMaso C."/>
            <person name="Dhargay N."/>
            <person name="Dooley K."/>
            <person name="Dooley E."/>
            <person name="Doricent M."/>
            <person name="Dorje P."/>
            <person name="Dorjee K."/>
            <person name="Dupes A."/>
            <person name="Elong R."/>
            <person name="Falk J."/>
            <person name="Farina A."/>
            <person name="Faro S."/>
            <person name="Ferguson D."/>
            <person name="Fisher S."/>
            <person name="Foley C.D."/>
            <person name="Franke A."/>
            <person name="Friedrich D."/>
            <person name="Gadbois L."/>
            <person name="Gearin G."/>
            <person name="Gearin C.R."/>
            <person name="Giannoukos G."/>
            <person name="Goode T."/>
            <person name="Graham J."/>
            <person name="Grandbois E."/>
            <person name="Grewal S."/>
            <person name="Gyaltsen K."/>
            <person name="Hafez N."/>
            <person name="Hagos B."/>
            <person name="Hall J."/>
            <person name="Henson C."/>
            <person name="Hollinger A."/>
            <person name="Honan T."/>
            <person name="Huard M.D."/>
            <person name="Hughes L."/>
            <person name="Hurhula B."/>
            <person name="Husby M.E."/>
            <person name="Kamat A."/>
            <person name="Kanga B."/>
            <person name="Kashin S."/>
            <person name="Khazanovich D."/>
            <person name="Kisner P."/>
            <person name="Lance K."/>
            <person name="Lara M."/>
            <person name="Lee W."/>
            <person name="Lennon N."/>
            <person name="Letendre F."/>
            <person name="LeVine R."/>
            <person name="Lipovsky A."/>
            <person name="Liu X."/>
            <person name="Liu J."/>
            <person name="Liu S."/>
            <person name="Lokyitsang T."/>
            <person name="Lokyitsang Y."/>
            <person name="Lubonja R."/>
            <person name="Lui A."/>
            <person name="MacDonald P."/>
            <person name="Magnisalis V."/>
            <person name="Maru K."/>
            <person name="Matthews C."/>
            <person name="McCusker W."/>
            <person name="McDonough S."/>
            <person name="Mehta T."/>
            <person name="Meldrim J."/>
            <person name="Meneus L."/>
            <person name="Mihai O."/>
            <person name="Mihalev A."/>
            <person name="Mihova T."/>
            <person name="Mittelman R."/>
            <person name="Mlenga V."/>
            <person name="Montmayeur A."/>
            <person name="Mulrain L."/>
            <person name="Navidi A."/>
            <person name="Naylor J."/>
            <person name="Negash T."/>
            <person name="Nguyen T."/>
            <person name="Nguyen N."/>
            <person name="Nicol R."/>
            <person name="Norbu C."/>
            <person name="Norbu N."/>
            <person name="Novod N."/>
            <person name="O'Neill B."/>
            <person name="Osman S."/>
            <person name="Markiewicz E."/>
            <person name="Oyono O.L."/>
            <person name="Patti C."/>
            <person name="Phunkhang P."/>
            <person name="Pierre F."/>
            <person name="Priest M."/>
            <person name="Raghuraman S."/>
            <person name="Rege F."/>
            <person name="Reyes R."/>
            <person name="Rise C."/>
            <person name="Rogov P."/>
            <person name="Ross K."/>
            <person name="Ryan E."/>
            <person name="Settipalli S."/>
            <person name="Shea T."/>
            <person name="Sherpa N."/>
            <person name="Shi L."/>
            <person name="Shih D."/>
            <person name="Sparrow T."/>
            <person name="Spaulding J."/>
            <person name="Stalker J."/>
            <person name="Stange-Thomann N."/>
            <person name="Stavropoulos S."/>
            <person name="Stone C."/>
            <person name="Strader C."/>
            <person name="Tesfaye S."/>
            <person name="Thomson T."/>
            <person name="Thoulutsang Y."/>
            <person name="Thoulutsang D."/>
            <person name="Topham K."/>
            <person name="Topping I."/>
            <person name="Tsamla T."/>
            <person name="Vassiliev H."/>
            <person name="Vo A."/>
            <person name="Wangchuk T."/>
            <person name="Wangdi T."/>
            <person name="Weiand M."/>
            <person name="Wilkinson J."/>
            <person name="Wilson A."/>
            <person name="Yadav S."/>
            <person name="Young G."/>
            <person name="Yu Q."/>
            <person name="Zembek L."/>
            <person name="Zhong D."/>
            <person name="Zimmer A."/>
            <person name="Zwirko Z."/>
            <person name="Jaffe D.B."/>
            <person name="Alvarez P."/>
            <person name="Brockman W."/>
            <person name="Butler J."/>
            <person name="Chin C."/>
            <person name="Gnerre S."/>
            <person name="Grabherr M."/>
            <person name="Kleber M."/>
            <person name="Mauceli E."/>
            <person name="MacCallum I."/>
        </authorList>
    </citation>
    <scope>NUCLEOTIDE SEQUENCE [LARGE SCALE GENOMIC DNA]</scope>
    <source>
        <strain evidence="3">white501</strain>
    </source>
</reference>
<dbReference type="HOGENOM" id="CLU_2944218_0_0_1"/>
<evidence type="ECO:0000313" key="2">
    <source>
        <dbReference type="EMBL" id="EDX17925.1"/>
    </source>
</evidence>
<organism evidence="2 3">
    <name type="scientific">Drosophila simulans</name>
    <name type="common">Fruit fly</name>
    <dbReference type="NCBI Taxonomy" id="7240"/>
    <lineage>
        <taxon>Eukaryota</taxon>
        <taxon>Metazoa</taxon>
        <taxon>Ecdysozoa</taxon>
        <taxon>Arthropoda</taxon>
        <taxon>Hexapoda</taxon>
        <taxon>Insecta</taxon>
        <taxon>Pterygota</taxon>
        <taxon>Neoptera</taxon>
        <taxon>Endopterygota</taxon>
        <taxon>Diptera</taxon>
        <taxon>Brachycera</taxon>
        <taxon>Muscomorpha</taxon>
        <taxon>Ephydroidea</taxon>
        <taxon>Drosophilidae</taxon>
        <taxon>Drosophila</taxon>
        <taxon>Sophophora</taxon>
    </lineage>
</organism>
<evidence type="ECO:0000313" key="3">
    <source>
        <dbReference type="Proteomes" id="UP000000304"/>
    </source>
</evidence>
<dbReference type="OMA" id="CQPRHTR"/>
<dbReference type="PhylomeDB" id="B4R4W8"/>
<dbReference type="Proteomes" id="UP000000304">
    <property type="component" value="Chromosome X"/>
</dbReference>
<feature type="compositionally biased region" description="Low complexity" evidence="1">
    <location>
        <begin position="24"/>
        <end position="36"/>
    </location>
</feature>
<keyword evidence="3" id="KW-1185">Reference proteome</keyword>
<feature type="region of interest" description="Disordered" evidence="1">
    <location>
        <begin position="24"/>
        <end position="68"/>
    </location>
</feature>
<evidence type="ECO:0000256" key="1">
    <source>
        <dbReference type="SAM" id="MobiDB-lite"/>
    </source>
</evidence>
<name>B4R4W8_DROSI</name>